<dbReference type="Pfam" id="PF00069">
    <property type="entry name" value="Pkinase"/>
    <property type="match status" value="1"/>
</dbReference>
<dbReference type="PROSITE" id="PS50011">
    <property type="entry name" value="PROTEIN_KINASE_DOM"/>
    <property type="match status" value="1"/>
</dbReference>
<dbReference type="CDD" id="cd05117">
    <property type="entry name" value="STKc_CAMK"/>
    <property type="match status" value="1"/>
</dbReference>
<keyword evidence="4 7" id="KW-0418">Kinase</keyword>
<dbReference type="InterPro" id="IPR002291">
    <property type="entry name" value="Phosph_kin_gamma"/>
</dbReference>
<dbReference type="Gene3D" id="1.10.510.10">
    <property type="entry name" value="Transferase(Phosphotransferase) domain 1"/>
    <property type="match status" value="1"/>
</dbReference>
<dbReference type="GO" id="GO:0004689">
    <property type="term" value="F:phosphorylase kinase activity"/>
    <property type="evidence" value="ECO:0007669"/>
    <property type="project" value="InterPro"/>
</dbReference>
<dbReference type="EMBL" id="KK583310">
    <property type="protein sequence ID" value="KDO20507.1"/>
    <property type="molecule type" value="Genomic_DNA"/>
</dbReference>
<name>A0A067C104_SAPPC</name>
<evidence type="ECO:0000313" key="8">
    <source>
        <dbReference type="Proteomes" id="UP000030745"/>
    </source>
</evidence>
<feature type="domain" description="Protein kinase" evidence="6">
    <location>
        <begin position="29"/>
        <end position="292"/>
    </location>
</feature>
<protein>
    <submittedName>
        <fullName evidence="7">CAMK protein kinase</fullName>
    </submittedName>
</protein>
<dbReference type="OMA" id="HTEWNLY"/>
<keyword evidence="2" id="KW-0808">Transferase</keyword>
<keyword evidence="3" id="KW-0547">Nucleotide-binding</keyword>
<keyword evidence="8" id="KW-1185">Reference proteome</keyword>
<dbReference type="InterPro" id="IPR011009">
    <property type="entry name" value="Kinase-like_dom_sf"/>
</dbReference>
<dbReference type="GO" id="GO:0005964">
    <property type="term" value="C:phosphorylase kinase complex"/>
    <property type="evidence" value="ECO:0007669"/>
    <property type="project" value="InterPro"/>
</dbReference>
<sequence>MMSAAGDGEQYAGVAVKDLPRADLAFAAKYEMGDVVPGRSSAVRRATERSSGTVVMVKRFDRTKLSKADMKELRKETSVLRKLAGHANVFGLHDFLYDTYEVYVVTDLIEGDDLFERIVKKEIYTEKEARDVIRTLLEAVAHCHAHGIAHCDLSPQNVLFTSKAKDATLKLTSFGLAQEEGVDGFSVPCGLPTFIAPEVAKSLISYENAVYTKAIDVWAIGVIAYTILCGYLPFYNHTEWNLYKEISKGDVRFSDADWDAVSPSAQAFVARMLVVDPQQRPTADALLRDPWMTTLSVATTSLVNAKAELRQFNARRSFKAAIHTVQAALSLARIAEVADEADEDNQHT</sequence>
<dbReference type="STRING" id="695850.A0A067C104"/>
<evidence type="ECO:0000256" key="2">
    <source>
        <dbReference type="ARBA" id="ARBA00022679"/>
    </source>
</evidence>
<dbReference type="GeneID" id="24136078"/>
<evidence type="ECO:0000256" key="3">
    <source>
        <dbReference type="ARBA" id="ARBA00022741"/>
    </source>
</evidence>
<dbReference type="VEuPathDB" id="FungiDB:SPRG_14265"/>
<dbReference type="PRINTS" id="PR01049">
    <property type="entry name" value="PHOSPHBKNASE"/>
</dbReference>
<dbReference type="Proteomes" id="UP000030745">
    <property type="component" value="Unassembled WGS sequence"/>
</dbReference>
<evidence type="ECO:0000256" key="4">
    <source>
        <dbReference type="ARBA" id="ARBA00022777"/>
    </source>
</evidence>
<keyword evidence="5" id="KW-0067">ATP-binding</keyword>
<evidence type="ECO:0000313" key="7">
    <source>
        <dbReference type="EMBL" id="KDO20507.1"/>
    </source>
</evidence>
<accession>A0A067C104</accession>
<dbReference type="PANTHER" id="PTHR24349">
    <property type="entry name" value="SERINE/THREONINE-PROTEIN KINASE"/>
    <property type="match status" value="1"/>
</dbReference>
<gene>
    <name evidence="7" type="ORF">SPRG_14265</name>
</gene>
<dbReference type="FunFam" id="1.10.510.10:FF:000571">
    <property type="entry name" value="Maternal embryonic leucine zipper kinase"/>
    <property type="match status" value="1"/>
</dbReference>
<dbReference type="GO" id="GO:0005524">
    <property type="term" value="F:ATP binding"/>
    <property type="evidence" value="ECO:0007669"/>
    <property type="project" value="UniProtKB-KW"/>
</dbReference>
<organism evidence="7 8">
    <name type="scientific">Saprolegnia parasitica (strain CBS 223.65)</name>
    <dbReference type="NCBI Taxonomy" id="695850"/>
    <lineage>
        <taxon>Eukaryota</taxon>
        <taxon>Sar</taxon>
        <taxon>Stramenopiles</taxon>
        <taxon>Oomycota</taxon>
        <taxon>Saprolegniomycetes</taxon>
        <taxon>Saprolegniales</taxon>
        <taxon>Saprolegniaceae</taxon>
        <taxon>Saprolegnia</taxon>
    </lineage>
</organism>
<reference evidence="7 8" key="1">
    <citation type="journal article" date="2013" name="PLoS Genet.">
        <title>Distinctive expansion of potential virulence genes in the genome of the oomycete fish pathogen Saprolegnia parasitica.</title>
        <authorList>
            <person name="Jiang R.H."/>
            <person name="de Bruijn I."/>
            <person name="Haas B.J."/>
            <person name="Belmonte R."/>
            <person name="Lobach L."/>
            <person name="Christie J."/>
            <person name="van den Ackerveken G."/>
            <person name="Bottin A."/>
            <person name="Bulone V."/>
            <person name="Diaz-Moreno S.M."/>
            <person name="Dumas B."/>
            <person name="Fan L."/>
            <person name="Gaulin E."/>
            <person name="Govers F."/>
            <person name="Grenville-Briggs L.J."/>
            <person name="Horner N.R."/>
            <person name="Levin J.Z."/>
            <person name="Mammella M."/>
            <person name="Meijer H.J."/>
            <person name="Morris P."/>
            <person name="Nusbaum C."/>
            <person name="Oome S."/>
            <person name="Phillips A.J."/>
            <person name="van Rooyen D."/>
            <person name="Rzeszutek E."/>
            <person name="Saraiva M."/>
            <person name="Secombes C.J."/>
            <person name="Seidl M.F."/>
            <person name="Snel B."/>
            <person name="Stassen J.H."/>
            <person name="Sykes S."/>
            <person name="Tripathy S."/>
            <person name="van den Berg H."/>
            <person name="Vega-Arreguin J.C."/>
            <person name="Wawra S."/>
            <person name="Young S.K."/>
            <person name="Zeng Q."/>
            <person name="Dieguez-Uribeondo J."/>
            <person name="Russ C."/>
            <person name="Tyler B.M."/>
            <person name="van West P."/>
        </authorList>
    </citation>
    <scope>NUCLEOTIDE SEQUENCE [LARGE SCALE GENOMIC DNA]</scope>
    <source>
        <strain evidence="7 8">CBS 223.65</strain>
    </source>
</reference>
<keyword evidence="1" id="KW-0723">Serine/threonine-protein kinase</keyword>
<dbReference type="KEGG" id="spar:SPRG_14265"/>
<dbReference type="AlphaFoldDB" id="A0A067C104"/>
<dbReference type="RefSeq" id="XP_012208770.1">
    <property type="nucleotide sequence ID" value="XM_012353380.1"/>
</dbReference>
<proteinExistence type="predicted"/>
<dbReference type="InterPro" id="IPR050205">
    <property type="entry name" value="CDPK_Ser/Thr_kinases"/>
</dbReference>
<dbReference type="GO" id="GO:0005977">
    <property type="term" value="P:glycogen metabolic process"/>
    <property type="evidence" value="ECO:0007669"/>
    <property type="project" value="InterPro"/>
</dbReference>
<dbReference type="GO" id="GO:0005516">
    <property type="term" value="F:calmodulin binding"/>
    <property type="evidence" value="ECO:0007669"/>
    <property type="project" value="InterPro"/>
</dbReference>
<evidence type="ECO:0000259" key="6">
    <source>
        <dbReference type="PROSITE" id="PS50011"/>
    </source>
</evidence>
<dbReference type="OrthoDB" id="40902at2759"/>
<dbReference type="InterPro" id="IPR000719">
    <property type="entry name" value="Prot_kinase_dom"/>
</dbReference>
<evidence type="ECO:0000256" key="5">
    <source>
        <dbReference type="ARBA" id="ARBA00022840"/>
    </source>
</evidence>
<dbReference type="Gene3D" id="3.30.200.20">
    <property type="entry name" value="Phosphorylase Kinase, domain 1"/>
    <property type="match status" value="1"/>
</dbReference>
<evidence type="ECO:0000256" key="1">
    <source>
        <dbReference type="ARBA" id="ARBA00022527"/>
    </source>
</evidence>
<dbReference type="SUPFAM" id="SSF56112">
    <property type="entry name" value="Protein kinase-like (PK-like)"/>
    <property type="match status" value="1"/>
</dbReference>